<dbReference type="Gene3D" id="1.25.40.10">
    <property type="entry name" value="Tetratricopeptide repeat domain"/>
    <property type="match status" value="1"/>
</dbReference>
<evidence type="ECO:0000259" key="5">
    <source>
        <dbReference type="SMART" id="SM00666"/>
    </source>
</evidence>
<organism evidence="6 7">
    <name type="scientific">Anisodus acutangulus</name>
    <dbReference type="NCBI Taxonomy" id="402998"/>
    <lineage>
        <taxon>Eukaryota</taxon>
        <taxon>Viridiplantae</taxon>
        <taxon>Streptophyta</taxon>
        <taxon>Embryophyta</taxon>
        <taxon>Tracheophyta</taxon>
        <taxon>Spermatophyta</taxon>
        <taxon>Magnoliopsida</taxon>
        <taxon>eudicotyledons</taxon>
        <taxon>Gunneridae</taxon>
        <taxon>Pentapetalae</taxon>
        <taxon>asterids</taxon>
        <taxon>lamiids</taxon>
        <taxon>Solanales</taxon>
        <taxon>Solanaceae</taxon>
        <taxon>Solanoideae</taxon>
        <taxon>Hyoscyameae</taxon>
        <taxon>Anisodus</taxon>
    </lineage>
</organism>
<feature type="region of interest" description="Disordered" evidence="4">
    <location>
        <begin position="227"/>
        <end position="301"/>
    </location>
</feature>
<comment type="caution">
    <text evidence="6">The sequence shown here is derived from an EMBL/GenBank/DDBJ whole genome shotgun (WGS) entry which is preliminary data.</text>
</comment>
<feature type="domain" description="PB1" evidence="5">
    <location>
        <begin position="320"/>
        <end position="398"/>
    </location>
</feature>
<dbReference type="EMBL" id="JAJAGQ010000003">
    <property type="protein sequence ID" value="KAJ8568657.1"/>
    <property type="molecule type" value="Genomic_DNA"/>
</dbReference>
<dbReference type="PANTHER" id="PTHR46183">
    <property type="entry name" value="PROTEIN CLMP1"/>
    <property type="match status" value="1"/>
</dbReference>
<dbReference type="CDD" id="cd05992">
    <property type="entry name" value="PB1"/>
    <property type="match status" value="1"/>
</dbReference>
<accession>A0A9Q1MUC1</accession>
<feature type="repeat" description="TPR" evidence="3">
    <location>
        <begin position="37"/>
        <end position="70"/>
    </location>
</feature>
<evidence type="ECO:0000256" key="3">
    <source>
        <dbReference type="PROSITE-ProRule" id="PRU00339"/>
    </source>
</evidence>
<evidence type="ECO:0000256" key="1">
    <source>
        <dbReference type="ARBA" id="ARBA00022737"/>
    </source>
</evidence>
<keyword evidence="1" id="KW-0677">Repeat</keyword>
<reference evidence="7" key="1">
    <citation type="journal article" date="2023" name="Proc. Natl. Acad. Sci. U.S.A.">
        <title>Genomic and structural basis for evolution of tropane alkaloid biosynthesis.</title>
        <authorList>
            <person name="Wanga Y.-J."/>
            <person name="Taina T."/>
            <person name="Yua J.-Y."/>
            <person name="Lia J."/>
            <person name="Xua B."/>
            <person name="Chenc J."/>
            <person name="D'Auriad J.C."/>
            <person name="Huanga J.-P."/>
            <person name="Huanga S.-X."/>
        </authorList>
    </citation>
    <scope>NUCLEOTIDE SEQUENCE [LARGE SCALE GENOMIC DNA]</scope>
    <source>
        <strain evidence="7">cv. KIB-2019</strain>
    </source>
</reference>
<dbReference type="InterPro" id="IPR011990">
    <property type="entry name" value="TPR-like_helical_dom_sf"/>
</dbReference>
<dbReference type="Gene3D" id="3.10.20.90">
    <property type="entry name" value="Phosphatidylinositol 3-kinase Catalytic Subunit, Chain A, domain 1"/>
    <property type="match status" value="1"/>
</dbReference>
<dbReference type="SMART" id="SM00666">
    <property type="entry name" value="PB1"/>
    <property type="match status" value="1"/>
</dbReference>
<keyword evidence="7" id="KW-1185">Reference proteome</keyword>
<dbReference type="PROSITE" id="PS50005">
    <property type="entry name" value="TPR"/>
    <property type="match status" value="2"/>
</dbReference>
<feature type="region of interest" description="Disordered" evidence="4">
    <location>
        <begin position="1"/>
        <end position="24"/>
    </location>
</feature>
<dbReference type="InterPro" id="IPR000270">
    <property type="entry name" value="PB1_dom"/>
</dbReference>
<dbReference type="InterPro" id="IPR019734">
    <property type="entry name" value="TPR_rpt"/>
</dbReference>
<sequence length="869" mass="100314">MGKESWKKSKKIGGKSGENSSRPRAFDKDTAVFIAMSKELKDEGNKLFQKRDYEGAMLKYDKAIKLLPRSHIDVSYLRSNIAACYMQMGLSEYPRAIHECNLSLEVTPKYSKALLKRARCYEALNRLDLAQRDVNRVLEMEPNNLMATEISERVKTIIEQKGVRVNDVPVDLIPVPEYVEPPFASKEKALKKKIKKVEEKMVDRKVEEKDFDNGIELKQADNWNEEKNVEDRKVEEMKLENMIDENEDKDETQEEKVDDKMKRKKVKDKTKEKKSKEKIEVNKAKDRQKENKDENNEERKTEDTLVVEEVIRCTAEEEPKRPVKLVYGDDIRWAQVPLSCSILTLREIIGDRFPSLKAVLIKYRDQEGDLVTVTTNEELRWAEASVEHGSIRFYIVEVNPEQDPFYEKIKRVEDDHNKIVENGNVERSKELHNGPVCINDWIFQFSNLFKNYVGFESDAYLDLHEVGMKLYSEAMEEAITSEEAQCLFSTAGETFQEMAALALFNWGNVHMSRARKRVYLKEGSSGESLLAQIKIAYDWALKEYSKAGERYEEALNIKPNFYEGILALGQQQFEQAKLSWYYAINAGVDLDSWLSTEVVLLYNSAEENMEKGMQMWEEAEEQRLNELSKTHLQKMRPENLFKGISADEATEQAANMRSQINLLWGTMLYERSLMEFKLGLPHWQESLEVAVEKFELAGASPTDIAVMIKNHCSNSTATEGLGFNIDEIVQAWNEMYEAKRGIKKETRYYRCCCTESMLMLTGKINILSFNTHSLVPILKYSDIIGVSGTYVHQLLIQVLGFAPCVTWIVHYLYSITQKKEAEISFSLFLPNRRRLDRCSGSSKTVVNRFSSFSYSPFGSWKGPKGILFL</sequence>
<dbReference type="Pfam" id="PF00564">
    <property type="entry name" value="PB1"/>
    <property type="match status" value="1"/>
</dbReference>
<evidence type="ECO:0000256" key="2">
    <source>
        <dbReference type="ARBA" id="ARBA00022803"/>
    </source>
</evidence>
<dbReference type="OrthoDB" id="2942533at2759"/>
<evidence type="ECO:0000313" key="7">
    <source>
        <dbReference type="Proteomes" id="UP001152561"/>
    </source>
</evidence>
<feature type="compositionally biased region" description="Basic and acidic residues" evidence="4">
    <location>
        <begin position="227"/>
        <end position="241"/>
    </location>
</feature>
<proteinExistence type="predicted"/>
<evidence type="ECO:0000313" key="6">
    <source>
        <dbReference type="EMBL" id="KAJ8568657.1"/>
    </source>
</evidence>
<dbReference type="SUPFAM" id="SSF54277">
    <property type="entry name" value="CAD &amp; PB1 domains"/>
    <property type="match status" value="1"/>
</dbReference>
<name>A0A9Q1MUC1_9SOLA</name>
<dbReference type="AlphaFoldDB" id="A0A9Q1MUC1"/>
<dbReference type="PANTHER" id="PTHR46183:SF16">
    <property type="entry name" value="PROTEIN PHOX3"/>
    <property type="match status" value="1"/>
</dbReference>
<gene>
    <name evidence="6" type="ORF">K7X08_028190</name>
</gene>
<dbReference type="InterPro" id="IPR044517">
    <property type="entry name" value="PHOX1-4"/>
</dbReference>
<dbReference type="SUPFAM" id="SSF48452">
    <property type="entry name" value="TPR-like"/>
    <property type="match status" value="1"/>
</dbReference>
<keyword evidence="2 3" id="KW-0802">TPR repeat</keyword>
<evidence type="ECO:0000256" key="4">
    <source>
        <dbReference type="SAM" id="MobiDB-lite"/>
    </source>
</evidence>
<feature type="repeat" description="TPR" evidence="3">
    <location>
        <begin position="111"/>
        <end position="144"/>
    </location>
</feature>
<protein>
    <recommendedName>
        <fullName evidence="5">PB1 domain-containing protein</fullName>
    </recommendedName>
</protein>
<dbReference type="SMART" id="SM00028">
    <property type="entry name" value="TPR"/>
    <property type="match status" value="3"/>
</dbReference>
<feature type="compositionally biased region" description="Acidic residues" evidence="4">
    <location>
        <begin position="242"/>
        <end position="253"/>
    </location>
</feature>
<feature type="compositionally biased region" description="Basic and acidic residues" evidence="4">
    <location>
        <begin position="269"/>
        <end position="301"/>
    </location>
</feature>
<dbReference type="Proteomes" id="UP001152561">
    <property type="component" value="Unassembled WGS sequence"/>
</dbReference>